<dbReference type="InterPro" id="IPR018247">
    <property type="entry name" value="EF_Hand_1_Ca_BS"/>
</dbReference>
<dbReference type="SUPFAM" id="SSF63446">
    <property type="entry name" value="Type I dockerin domain"/>
    <property type="match status" value="1"/>
</dbReference>
<reference evidence="2" key="1">
    <citation type="submission" date="2022-06" db="EMBL/GenBank/DDBJ databases">
        <title>Aeoliella straminimaris, a novel planctomycete from sediments.</title>
        <authorList>
            <person name="Vitorino I.R."/>
            <person name="Lage O.M."/>
        </authorList>
    </citation>
    <scope>NUCLEOTIDE SEQUENCE</scope>
    <source>
        <strain evidence="2">ICT_H6.2</strain>
    </source>
</reference>
<name>A0A9X2F9J6_9BACT</name>
<proteinExistence type="predicted"/>
<evidence type="ECO:0000313" key="3">
    <source>
        <dbReference type="Proteomes" id="UP001155241"/>
    </source>
</evidence>
<dbReference type="GO" id="GO:0000272">
    <property type="term" value="P:polysaccharide catabolic process"/>
    <property type="evidence" value="ECO:0007669"/>
    <property type="project" value="InterPro"/>
</dbReference>
<evidence type="ECO:0000313" key="2">
    <source>
        <dbReference type="EMBL" id="MCO6044900.1"/>
    </source>
</evidence>
<comment type="caution">
    <text evidence="2">The sequence shown here is derived from an EMBL/GenBank/DDBJ whole genome shotgun (WGS) entry which is preliminary data.</text>
</comment>
<sequence length="588" mass="59904">MMKQLVASVTVLVSVLSTASAQTTLYWDINGSTPGAGQVDGFTDGNWGLDNFWSTDPNGAVATGPWTDGANAVFSAGDDAVDHFININGAQTANSVTLEDGLVTIASGSMDVGTGDIIVEDGATLKFENREILNDGARVLLRNGTIVHDFMGNYFGMFRSGTELAIDGTGTVNRTNALVTYSSGSVITGIGGTPENGGAGTFIKEGPGEFRYQGSGLPLTSYAKLVVNEGLFRLGFANDTQDARGFGADPLSLDTEGILLDGGAIGTSLFLAEAQIHENRGITIGPNGGTFNMTAGHFGINGPVTAAPGTTLTIIGGGGDVEFKSTMNLTTFQGDIVQDGGDLMVVESLSTPNHSGAGGRVGISEGKEFTVGASNSDQTYSGSIIGTGTFVKVGTGTQTLSGDATTTTATLEVQEGTLSLTDLILAETANVSLLNSGGTLDLSFAGTNTIASLFIDDAAQALGTWGAIGSGAQNESSLITGSGLLDVTVPGVDVLIGDYNQDGTVDIADYTVWRNNLGGDGSVLMNRDPANTGAVDASDYASWKSNFGESTAAAATSVAVSVPEPGTALIALISIALLGGRQVLRKCE</sequence>
<protein>
    <recommendedName>
        <fullName evidence="4">Secreted protein with PEP-CTERM sorting signal</fullName>
    </recommendedName>
</protein>
<gene>
    <name evidence="2" type="ORF">NG895_13400</name>
</gene>
<dbReference type="InterPro" id="IPR036439">
    <property type="entry name" value="Dockerin_dom_sf"/>
</dbReference>
<dbReference type="Proteomes" id="UP001155241">
    <property type="component" value="Unassembled WGS sequence"/>
</dbReference>
<dbReference type="AlphaFoldDB" id="A0A9X2F9J6"/>
<evidence type="ECO:0008006" key="4">
    <source>
        <dbReference type="Google" id="ProtNLM"/>
    </source>
</evidence>
<accession>A0A9X2F9J6</accession>
<dbReference type="EMBL" id="JAMXLR010000043">
    <property type="protein sequence ID" value="MCO6044900.1"/>
    <property type="molecule type" value="Genomic_DNA"/>
</dbReference>
<dbReference type="PROSITE" id="PS00018">
    <property type="entry name" value="EF_HAND_1"/>
    <property type="match status" value="1"/>
</dbReference>
<dbReference type="Gene3D" id="1.10.1330.10">
    <property type="entry name" value="Dockerin domain"/>
    <property type="match status" value="1"/>
</dbReference>
<organism evidence="2 3">
    <name type="scientific">Aeoliella straminimaris</name>
    <dbReference type="NCBI Taxonomy" id="2954799"/>
    <lineage>
        <taxon>Bacteria</taxon>
        <taxon>Pseudomonadati</taxon>
        <taxon>Planctomycetota</taxon>
        <taxon>Planctomycetia</taxon>
        <taxon>Pirellulales</taxon>
        <taxon>Lacipirellulaceae</taxon>
        <taxon>Aeoliella</taxon>
    </lineage>
</organism>
<keyword evidence="1" id="KW-0732">Signal</keyword>
<evidence type="ECO:0000256" key="1">
    <source>
        <dbReference type="SAM" id="SignalP"/>
    </source>
</evidence>
<keyword evidence="3" id="KW-1185">Reference proteome</keyword>
<feature type="signal peptide" evidence="1">
    <location>
        <begin position="1"/>
        <end position="21"/>
    </location>
</feature>
<feature type="chain" id="PRO_5040801955" description="Secreted protein with PEP-CTERM sorting signal" evidence="1">
    <location>
        <begin position="22"/>
        <end position="588"/>
    </location>
</feature>